<proteinExistence type="predicted"/>
<feature type="non-terminal residue" evidence="8">
    <location>
        <position position="1"/>
    </location>
</feature>
<dbReference type="InterPro" id="IPR026516">
    <property type="entry name" value="THAP1/10"/>
</dbReference>
<organism evidence="8 9">
    <name type="scientific">Cyphomyrmex costatus</name>
    <dbReference type="NCBI Taxonomy" id="456900"/>
    <lineage>
        <taxon>Eukaryota</taxon>
        <taxon>Metazoa</taxon>
        <taxon>Ecdysozoa</taxon>
        <taxon>Arthropoda</taxon>
        <taxon>Hexapoda</taxon>
        <taxon>Insecta</taxon>
        <taxon>Pterygota</taxon>
        <taxon>Neoptera</taxon>
        <taxon>Endopterygota</taxon>
        <taxon>Hymenoptera</taxon>
        <taxon>Apocrita</taxon>
        <taxon>Aculeata</taxon>
        <taxon>Formicoidea</taxon>
        <taxon>Formicidae</taxon>
        <taxon>Myrmicinae</taxon>
        <taxon>Cyphomyrmex</taxon>
    </lineage>
</organism>
<keyword evidence="9" id="KW-1185">Reference proteome</keyword>
<keyword evidence="6" id="KW-1133">Transmembrane helix</keyword>
<keyword evidence="6" id="KW-0812">Transmembrane</keyword>
<feature type="domain" description="THAP-type" evidence="7">
    <location>
        <begin position="1"/>
        <end position="63"/>
    </location>
</feature>
<protein>
    <recommendedName>
        <fullName evidence="7">THAP-type domain-containing protein</fullName>
    </recommendedName>
</protein>
<reference evidence="8 9" key="1">
    <citation type="submission" date="2016-03" db="EMBL/GenBank/DDBJ databases">
        <title>Cyphomyrmex costatus WGS genome.</title>
        <authorList>
            <person name="Nygaard S."/>
            <person name="Hu H."/>
            <person name="Boomsma J."/>
            <person name="Zhang G."/>
        </authorList>
    </citation>
    <scope>NUCLEOTIDE SEQUENCE [LARGE SCALE GENOMIC DNA]</scope>
    <source>
        <strain evidence="8">MS0001</strain>
        <tissue evidence="8">Whole body</tissue>
    </source>
</reference>
<evidence type="ECO:0000256" key="4">
    <source>
        <dbReference type="ARBA" id="ARBA00023125"/>
    </source>
</evidence>
<dbReference type="PANTHER" id="PTHR46600">
    <property type="entry name" value="THAP DOMAIN-CONTAINING"/>
    <property type="match status" value="1"/>
</dbReference>
<accession>A0A151IMM4</accession>
<dbReference type="Gene3D" id="6.20.210.20">
    <property type="entry name" value="THAP domain"/>
    <property type="match status" value="1"/>
</dbReference>
<keyword evidence="3" id="KW-0862">Zinc</keyword>
<sequence length="168" mass="19464">IYRFPKNENLRKQWLHACRLSIKDDVRNVYICSDHFRNDDYRDNRGLLRTMSLLKQGLVPSINIPNPSVNIDANQVELQSTENVNICLNESSMNVNADVGIMETQIEENTNPIVKEFESTAQNVTVNDSSKTEINLKNVQLLLKLFKWKVVVLFIRLFLILLNIFITN</sequence>
<evidence type="ECO:0000256" key="5">
    <source>
        <dbReference type="PROSITE-ProRule" id="PRU00309"/>
    </source>
</evidence>
<dbReference type="SUPFAM" id="SSF57716">
    <property type="entry name" value="Glucocorticoid receptor-like (DNA-binding domain)"/>
    <property type="match status" value="1"/>
</dbReference>
<name>A0A151IMM4_9HYME</name>
<keyword evidence="4 5" id="KW-0238">DNA-binding</keyword>
<evidence type="ECO:0000256" key="2">
    <source>
        <dbReference type="ARBA" id="ARBA00022771"/>
    </source>
</evidence>
<dbReference type="GO" id="GO:0008270">
    <property type="term" value="F:zinc ion binding"/>
    <property type="evidence" value="ECO:0007669"/>
    <property type="project" value="UniProtKB-KW"/>
</dbReference>
<dbReference type="PROSITE" id="PS50950">
    <property type="entry name" value="ZF_THAP"/>
    <property type="match status" value="1"/>
</dbReference>
<evidence type="ECO:0000259" key="7">
    <source>
        <dbReference type="PROSITE" id="PS50950"/>
    </source>
</evidence>
<dbReference type="SMART" id="SM00980">
    <property type="entry name" value="THAP"/>
    <property type="match status" value="1"/>
</dbReference>
<evidence type="ECO:0000313" key="9">
    <source>
        <dbReference type="Proteomes" id="UP000078542"/>
    </source>
</evidence>
<evidence type="ECO:0000256" key="1">
    <source>
        <dbReference type="ARBA" id="ARBA00022723"/>
    </source>
</evidence>
<evidence type="ECO:0000256" key="3">
    <source>
        <dbReference type="ARBA" id="ARBA00022833"/>
    </source>
</evidence>
<evidence type="ECO:0000256" key="6">
    <source>
        <dbReference type="SAM" id="Phobius"/>
    </source>
</evidence>
<dbReference type="InterPro" id="IPR006612">
    <property type="entry name" value="THAP_Znf"/>
</dbReference>
<keyword evidence="6" id="KW-0472">Membrane</keyword>
<dbReference type="GO" id="GO:0043565">
    <property type="term" value="F:sequence-specific DNA binding"/>
    <property type="evidence" value="ECO:0007669"/>
    <property type="project" value="InterPro"/>
</dbReference>
<dbReference type="InterPro" id="IPR038441">
    <property type="entry name" value="THAP_Znf_sf"/>
</dbReference>
<dbReference type="EMBL" id="KQ977028">
    <property type="protein sequence ID" value="KYN06208.1"/>
    <property type="molecule type" value="Genomic_DNA"/>
</dbReference>
<gene>
    <name evidence="8" type="ORF">ALC62_02847</name>
</gene>
<keyword evidence="2 5" id="KW-0863">Zinc-finger</keyword>
<evidence type="ECO:0000313" key="8">
    <source>
        <dbReference type="EMBL" id="KYN06208.1"/>
    </source>
</evidence>
<dbReference type="PANTHER" id="PTHR46600:SF11">
    <property type="entry name" value="THAP DOMAIN-CONTAINING PROTEIN 10"/>
    <property type="match status" value="1"/>
</dbReference>
<dbReference type="Proteomes" id="UP000078542">
    <property type="component" value="Unassembled WGS sequence"/>
</dbReference>
<dbReference type="AlphaFoldDB" id="A0A151IMM4"/>
<dbReference type="STRING" id="456900.A0A151IMM4"/>
<dbReference type="SMART" id="SM00692">
    <property type="entry name" value="DM3"/>
    <property type="match status" value="1"/>
</dbReference>
<dbReference type="Pfam" id="PF05485">
    <property type="entry name" value="THAP"/>
    <property type="match status" value="1"/>
</dbReference>
<keyword evidence="1" id="KW-0479">Metal-binding</keyword>
<feature type="transmembrane region" description="Helical" evidence="6">
    <location>
        <begin position="146"/>
        <end position="166"/>
    </location>
</feature>